<dbReference type="InterPro" id="IPR006459">
    <property type="entry name" value="CASP/CASPL"/>
</dbReference>
<feature type="domain" description="Casparian strip membrane protein" evidence="9">
    <location>
        <begin position="43"/>
        <end position="158"/>
    </location>
</feature>
<proteinExistence type="inferred from homology"/>
<comment type="subunit">
    <text evidence="3 8">Homodimer and heterodimers.</text>
</comment>
<gene>
    <name evidence="10" type="primary">RCOM_1206790_1</name>
    <name evidence="10" type="ORF">g.34024</name>
</gene>
<evidence type="ECO:0000256" key="4">
    <source>
        <dbReference type="ARBA" id="ARBA00022475"/>
    </source>
</evidence>
<feature type="transmembrane region" description="Helical" evidence="8">
    <location>
        <begin position="133"/>
        <end position="155"/>
    </location>
</feature>
<protein>
    <recommendedName>
        <fullName evidence="8">CASP-like protein</fullName>
    </recommendedName>
</protein>
<dbReference type="PANTHER" id="PTHR33573:SF17">
    <property type="entry name" value="CASP-LIKE PROTEIN 4D1"/>
    <property type="match status" value="1"/>
</dbReference>
<keyword evidence="6 8" id="KW-1133">Transmembrane helix</keyword>
<feature type="transmembrane region" description="Helical" evidence="8">
    <location>
        <begin position="198"/>
        <end position="219"/>
    </location>
</feature>
<evidence type="ECO:0000259" key="9">
    <source>
        <dbReference type="Pfam" id="PF04535"/>
    </source>
</evidence>
<name>A0A1D1YKM2_9ARAE</name>
<evidence type="ECO:0000256" key="6">
    <source>
        <dbReference type="ARBA" id="ARBA00022989"/>
    </source>
</evidence>
<keyword evidence="7 8" id="KW-0472">Membrane</keyword>
<feature type="non-terminal residue" evidence="10">
    <location>
        <position position="1"/>
    </location>
</feature>
<keyword evidence="4 8" id="KW-1003">Cell membrane</keyword>
<feature type="transmembrane region" description="Helical" evidence="8">
    <location>
        <begin position="43"/>
        <end position="68"/>
    </location>
</feature>
<evidence type="ECO:0000256" key="8">
    <source>
        <dbReference type="RuleBase" id="RU361233"/>
    </source>
</evidence>
<dbReference type="InterPro" id="IPR006702">
    <property type="entry name" value="CASP_dom"/>
</dbReference>
<organism evidence="10">
    <name type="scientific">Anthurium amnicola</name>
    <dbReference type="NCBI Taxonomy" id="1678845"/>
    <lineage>
        <taxon>Eukaryota</taxon>
        <taxon>Viridiplantae</taxon>
        <taxon>Streptophyta</taxon>
        <taxon>Embryophyta</taxon>
        <taxon>Tracheophyta</taxon>
        <taxon>Spermatophyta</taxon>
        <taxon>Magnoliopsida</taxon>
        <taxon>Liliopsida</taxon>
        <taxon>Araceae</taxon>
        <taxon>Pothoideae</taxon>
        <taxon>Potheae</taxon>
        <taxon>Anthurium</taxon>
    </lineage>
</organism>
<dbReference type="Pfam" id="PF04535">
    <property type="entry name" value="CASP_dom"/>
    <property type="match status" value="1"/>
</dbReference>
<evidence type="ECO:0000313" key="10">
    <source>
        <dbReference type="EMBL" id="JAT55155.1"/>
    </source>
</evidence>
<dbReference type="GO" id="GO:0005886">
    <property type="term" value="C:plasma membrane"/>
    <property type="evidence" value="ECO:0007669"/>
    <property type="project" value="UniProtKB-SubCell"/>
</dbReference>
<evidence type="ECO:0000256" key="7">
    <source>
        <dbReference type="ARBA" id="ARBA00023136"/>
    </source>
</evidence>
<reference evidence="10" key="1">
    <citation type="submission" date="2015-07" db="EMBL/GenBank/DDBJ databases">
        <title>Transcriptome Assembly of Anthurium amnicola.</title>
        <authorList>
            <person name="Suzuki J."/>
        </authorList>
    </citation>
    <scope>NUCLEOTIDE SEQUENCE</scope>
</reference>
<evidence type="ECO:0000256" key="5">
    <source>
        <dbReference type="ARBA" id="ARBA00022692"/>
    </source>
</evidence>
<evidence type="ECO:0000256" key="2">
    <source>
        <dbReference type="ARBA" id="ARBA00007651"/>
    </source>
</evidence>
<dbReference type="EMBL" id="GDJX01012781">
    <property type="protein sequence ID" value="JAT55155.1"/>
    <property type="molecule type" value="Transcribed_RNA"/>
</dbReference>
<evidence type="ECO:0000256" key="1">
    <source>
        <dbReference type="ARBA" id="ARBA00004651"/>
    </source>
</evidence>
<dbReference type="AlphaFoldDB" id="A0A1D1YKM2"/>
<comment type="similarity">
    <text evidence="2 8">Belongs to the Casparian strip membrane proteins (CASP) family.</text>
</comment>
<comment type="subcellular location">
    <subcellularLocation>
        <location evidence="1 8">Cell membrane</location>
        <topology evidence="1 8">Multi-pass membrane protein</topology>
    </subcellularLocation>
</comment>
<feature type="transmembrane region" description="Helical" evidence="8">
    <location>
        <begin position="89"/>
        <end position="113"/>
    </location>
</feature>
<dbReference type="PANTHER" id="PTHR33573">
    <property type="entry name" value="CASP-LIKE PROTEIN 4A4"/>
    <property type="match status" value="1"/>
</dbReference>
<accession>A0A1D1YKM2</accession>
<sequence length="222" mass="24795">RRNQRSQPCLRRYKRERELTVISEHWELQTREMAPPSPPSNRAWPVSVLLLRLLTFVFLLISLIVLATNKFTIDDPNSSSGKTTVHFKYLYAYRYVVSVAVIGCAYTMVWIPFAVLLVNNGKPVSVGLALPNLFMDVVLVLLFASGIGAGFGLTVDVKRFFDQIQDQLKDQLGILGYVVDDEFSKIDKFFDQANISTGFLLIATVSMTAIVIGSSIALAKKS</sequence>
<keyword evidence="5 8" id="KW-0812">Transmembrane</keyword>
<dbReference type="NCBIfam" id="TIGR01569">
    <property type="entry name" value="A_tha_TIGR01569"/>
    <property type="match status" value="1"/>
</dbReference>
<evidence type="ECO:0000256" key="3">
    <source>
        <dbReference type="ARBA" id="ARBA00011489"/>
    </source>
</evidence>